<feature type="region of interest" description="Disordered" evidence="1">
    <location>
        <begin position="1"/>
        <end position="32"/>
    </location>
</feature>
<protein>
    <recommendedName>
        <fullName evidence="3">DUF4878 domain-containing protein</fullName>
    </recommendedName>
</protein>
<feature type="region of interest" description="Disordered" evidence="1">
    <location>
        <begin position="65"/>
        <end position="86"/>
    </location>
</feature>
<feature type="compositionally biased region" description="Low complexity" evidence="1">
    <location>
        <begin position="68"/>
        <end position="78"/>
    </location>
</feature>
<dbReference type="AlphaFoldDB" id="A0AAU7AWB8"/>
<proteinExistence type="predicted"/>
<dbReference type="KEGG" id="parq:DSM112329_02795"/>
<evidence type="ECO:0000256" key="1">
    <source>
        <dbReference type="SAM" id="MobiDB-lite"/>
    </source>
</evidence>
<sequence>MRGKRRPSRCGPRVDRRRLRSTPVPIGTLNSKPLPAVRAAAGWMSASRRQRAWRLSRGTTGETHRVLGADGRTAPPGAGRRRRPCHAQTAIREFATVPTADRQAERQGSTNARGLMQAPPLPPRLAALCRRLAYGRPRCAALLCAVSLAGCGAGPDQLDSAGPVAVFERSLREMASGDTEAACALFTARFREQLAPASSGRGCPEAMAAGMSPMPDDQRAAVAKIRVGRATVRKNTAEIADSDIVFPAELDAAWRNVDELPTRLVRHGGRWLVDGDGK</sequence>
<name>A0AAU7AWB8_9ACTN</name>
<dbReference type="EMBL" id="CP114014">
    <property type="protein sequence ID" value="XAY05934.1"/>
    <property type="molecule type" value="Genomic_DNA"/>
</dbReference>
<accession>A0AAU7AWB8</accession>
<evidence type="ECO:0000313" key="2">
    <source>
        <dbReference type="EMBL" id="XAY05934.1"/>
    </source>
</evidence>
<reference evidence="2" key="1">
    <citation type="submission" date="2022-12" db="EMBL/GenBank/DDBJ databases">
        <title>Paraconexibacter alkalitolerans sp. nov. and Baekduia alba sp. nov., isolated from soil and emended description of the genera Paraconexibacter (Chun et al., 2020) and Baekduia (An et al., 2020).</title>
        <authorList>
            <person name="Vieira S."/>
            <person name="Huber K.J."/>
            <person name="Geppert A."/>
            <person name="Wolf J."/>
            <person name="Neumann-Schaal M."/>
            <person name="Muesken M."/>
            <person name="Overmann J."/>
        </authorList>
    </citation>
    <scope>NUCLEOTIDE SEQUENCE</scope>
    <source>
        <strain evidence="2">AEG42_29</strain>
    </source>
</reference>
<evidence type="ECO:0008006" key="3">
    <source>
        <dbReference type="Google" id="ProtNLM"/>
    </source>
</evidence>
<gene>
    <name evidence="2" type="ORF">DSM112329_02795</name>
</gene>
<organism evidence="2">
    <name type="scientific">Paraconexibacter sp. AEG42_29</name>
    <dbReference type="NCBI Taxonomy" id="2997339"/>
    <lineage>
        <taxon>Bacteria</taxon>
        <taxon>Bacillati</taxon>
        <taxon>Actinomycetota</taxon>
        <taxon>Thermoleophilia</taxon>
        <taxon>Solirubrobacterales</taxon>
        <taxon>Paraconexibacteraceae</taxon>
        <taxon>Paraconexibacter</taxon>
    </lineage>
</organism>